<protein>
    <recommendedName>
        <fullName evidence="4">TNase-like domain-containing protein</fullName>
    </recommendedName>
</protein>
<dbReference type="Proteomes" id="UP000037822">
    <property type="component" value="Unassembled WGS sequence"/>
</dbReference>
<evidence type="ECO:0008006" key="4">
    <source>
        <dbReference type="Google" id="ProtNLM"/>
    </source>
</evidence>
<evidence type="ECO:0000313" key="3">
    <source>
        <dbReference type="Proteomes" id="UP000037822"/>
    </source>
</evidence>
<gene>
    <name evidence="2" type="ORF">AE618_10715</name>
</gene>
<sequence length="272" mass="28289">MPVKPLLAAFLALPLLAGAAGANDACSELTADSPTVRLSGLDEAGDPLLVDGRRLRLVGLAPRQGDTEAARFTAGLAAWRDRDLKLVLLGGPDRWGRLPARLYIPANEASAVPRELAPVLLSEGAAVALPEARPASCGGGARTTRSRTQAVKAPTLAGPAAVAPAPAIAGSETAVDGHDIAALKAHEGRLVLLEGRIASVGERAQRTYLNFSRRRGEAASIVLSKTLWREMKDAGWTATGLGGKRLRARGVLSGRDGLLLDVTSKLALELVD</sequence>
<feature type="signal peptide" evidence="1">
    <location>
        <begin position="1"/>
        <end position="22"/>
    </location>
</feature>
<dbReference type="EMBL" id="LGSZ01000032">
    <property type="protein sequence ID" value="KPH81091.1"/>
    <property type="molecule type" value="Genomic_DNA"/>
</dbReference>
<evidence type="ECO:0000313" key="2">
    <source>
        <dbReference type="EMBL" id="KPH81091.1"/>
    </source>
</evidence>
<reference evidence="2 3" key="1">
    <citation type="submission" date="2015-07" db="EMBL/GenBank/DDBJ databases">
        <title>Whole genome sequencing of Bosea vaviloviae isolated from cave pool.</title>
        <authorList>
            <person name="Tan N.E.H."/>
            <person name="Lee Y.P."/>
            <person name="Gan H.M."/>
            <person name="Barton H."/>
            <person name="Savka M.A."/>
        </authorList>
    </citation>
    <scope>NUCLEOTIDE SEQUENCE [LARGE SCALE GENOMIC DNA]</scope>
    <source>
        <strain evidence="2 3">SD260</strain>
    </source>
</reference>
<accession>A0A0N1F4C8</accession>
<dbReference type="AlphaFoldDB" id="A0A0N1F4C8"/>
<comment type="caution">
    <text evidence="2">The sequence shown here is derived from an EMBL/GenBank/DDBJ whole genome shotgun (WGS) entry which is preliminary data.</text>
</comment>
<name>A0A0N1F4C8_9HYPH</name>
<proteinExistence type="predicted"/>
<feature type="chain" id="PRO_5005870908" description="TNase-like domain-containing protein" evidence="1">
    <location>
        <begin position="23"/>
        <end position="272"/>
    </location>
</feature>
<dbReference type="OrthoDB" id="7618306at2"/>
<dbReference type="RefSeq" id="WP_054209032.1">
    <property type="nucleotide sequence ID" value="NZ_LGSZ01000032.1"/>
</dbReference>
<dbReference type="PATRIC" id="fig|1526658.3.peg.814"/>
<evidence type="ECO:0000256" key="1">
    <source>
        <dbReference type="SAM" id="SignalP"/>
    </source>
</evidence>
<keyword evidence="3" id="KW-1185">Reference proteome</keyword>
<organism evidence="2 3">
    <name type="scientific">Bosea vaviloviae</name>
    <dbReference type="NCBI Taxonomy" id="1526658"/>
    <lineage>
        <taxon>Bacteria</taxon>
        <taxon>Pseudomonadati</taxon>
        <taxon>Pseudomonadota</taxon>
        <taxon>Alphaproteobacteria</taxon>
        <taxon>Hyphomicrobiales</taxon>
        <taxon>Boseaceae</taxon>
        <taxon>Bosea</taxon>
    </lineage>
</organism>
<keyword evidence="1" id="KW-0732">Signal</keyword>